<evidence type="ECO:0000313" key="2">
    <source>
        <dbReference type="Proteomes" id="UP001153365"/>
    </source>
</evidence>
<organism evidence="1 2">
    <name type="scientific">Phakopsora pachyrhizi</name>
    <name type="common">Asian soybean rust disease fungus</name>
    <dbReference type="NCBI Taxonomy" id="170000"/>
    <lineage>
        <taxon>Eukaryota</taxon>
        <taxon>Fungi</taxon>
        <taxon>Dikarya</taxon>
        <taxon>Basidiomycota</taxon>
        <taxon>Pucciniomycotina</taxon>
        <taxon>Pucciniomycetes</taxon>
        <taxon>Pucciniales</taxon>
        <taxon>Phakopsoraceae</taxon>
        <taxon>Phakopsora</taxon>
    </lineage>
</organism>
<proteinExistence type="predicted"/>
<sequence length="79" mass="9219">MLGRINCSLVIREWSSFKHLGFSDLLLDGGERKVGAPLIRVRVNTPFQSDLSQTEIKKWREDEALVDNETWSRRELMDE</sequence>
<accession>A0AAV0AZD3</accession>
<dbReference type="Proteomes" id="UP001153365">
    <property type="component" value="Unassembled WGS sequence"/>
</dbReference>
<reference evidence="1" key="1">
    <citation type="submission" date="2022-06" db="EMBL/GenBank/DDBJ databases">
        <authorList>
            <consortium name="SYNGENTA / RWTH Aachen University"/>
        </authorList>
    </citation>
    <scope>NUCLEOTIDE SEQUENCE</scope>
</reference>
<dbReference type="EMBL" id="CALTRL010002524">
    <property type="protein sequence ID" value="CAH7675940.1"/>
    <property type="molecule type" value="Genomic_DNA"/>
</dbReference>
<comment type="caution">
    <text evidence="1">The sequence shown here is derived from an EMBL/GenBank/DDBJ whole genome shotgun (WGS) entry which is preliminary data.</text>
</comment>
<keyword evidence="2" id="KW-1185">Reference proteome</keyword>
<dbReference type="AlphaFoldDB" id="A0AAV0AZD3"/>
<evidence type="ECO:0000313" key="1">
    <source>
        <dbReference type="EMBL" id="CAH7675940.1"/>
    </source>
</evidence>
<name>A0AAV0AZD3_PHAPC</name>
<gene>
    <name evidence="1" type="ORF">PPACK8108_LOCUS11023</name>
</gene>
<protein>
    <submittedName>
        <fullName evidence="1">Uncharacterized protein</fullName>
    </submittedName>
</protein>